<sequence length="170" mass="20007">MAVDKDRYKALYEYQKAQFDDEKTRYSKLEDKAAKYLTFLTIIISAYILLVSKFISASDDIYCLTYAIIIFFIILTFFSFCSAWFSIFKSLKLQKIKKMSADAELIEFFEAHELPSVYLGLAENYSEVIEWYRIKNDDKTTLMQKGYKEILHTAIFFIISIFIIFLTEVA</sequence>
<protein>
    <recommendedName>
        <fullName evidence="4">SMODS and SLOG-associating 2TM effector domain-containing protein</fullName>
    </recommendedName>
</protein>
<evidence type="ECO:0000313" key="3">
    <source>
        <dbReference type="Proteomes" id="UP001243844"/>
    </source>
</evidence>
<evidence type="ECO:0000256" key="1">
    <source>
        <dbReference type="SAM" id="Phobius"/>
    </source>
</evidence>
<feature type="transmembrane region" description="Helical" evidence="1">
    <location>
        <begin position="150"/>
        <end position="167"/>
    </location>
</feature>
<dbReference type="EMBL" id="JAVIDL010000013">
    <property type="protein sequence ID" value="MDQ8935800.1"/>
    <property type="molecule type" value="Genomic_DNA"/>
</dbReference>
<evidence type="ECO:0008006" key="4">
    <source>
        <dbReference type="Google" id="ProtNLM"/>
    </source>
</evidence>
<gene>
    <name evidence="2" type="ORF">RFH47_08660</name>
</gene>
<feature type="transmembrane region" description="Helical" evidence="1">
    <location>
        <begin position="64"/>
        <end position="88"/>
    </location>
</feature>
<dbReference type="AlphaFoldDB" id="A0AAW8JB53"/>
<keyword evidence="1" id="KW-0472">Membrane</keyword>
<comment type="caution">
    <text evidence="2">The sequence shown here is derived from an EMBL/GenBank/DDBJ whole genome shotgun (WGS) entry which is preliminary data.</text>
</comment>
<accession>A0AAW8JB53</accession>
<dbReference type="RefSeq" id="WP_308981406.1">
    <property type="nucleotide sequence ID" value="NZ_JAVIDL010000013.1"/>
</dbReference>
<reference evidence="2" key="1">
    <citation type="submission" date="2023-08" db="EMBL/GenBank/DDBJ databases">
        <title>Emergence of clinically-relevant ST2 carbapenem-resistant Acinetobacter baumannii strains in hospital sewages in Zhejiang, East of China.</title>
        <authorList>
            <person name="Kaichao C."/>
            <person name="Zhang R."/>
        </authorList>
    </citation>
    <scope>NUCLEOTIDE SEQUENCE</scope>
    <source>
        <strain evidence="2">M-RB-37</strain>
    </source>
</reference>
<name>A0AAW8JB53_9GAMM</name>
<keyword evidence="1" id="KW-1133">Transmembrane helix</keyword>
<keyword evidence="1" id="KW-0812">Transmembrane</keyword>
<feature type="transmembrane region" description="Helical" evidence="1">
    <location>
        <begin position="33"/>
        <end position="52"/>
    </location>
</feature>
<dbReference type="Proteomes" id="UP001243844">
    <property type="component" value="Unassembled WGS sequence"/>
</dbReference>
<organism evidence="2 3">
    <name type="scientific">Acinetobacter rudis</name>
    <dbReference type="NCBI Taxonomy" id="632955"/>
    <lineage>
        <taxon>Bacteria</taxon>
        <taxon>Pseudomonadati</taxon>
        <taxon>Pseudomonadota</taxon>
        <taxon>Gammaproteobacteria</taxon>
        <taxon>Moraxellales</taxon>
        <taxon>Moraxellaceae</taxon>
        <taxon>Acinetobacter</taxon>
    </lineage>
</organism>
<evidence type="ECO:0000313" key="2">
    <source>
        <dbReference type="EMBL" id="MDQ8935800.1"/>
    </source>
</evidence>
<proteinExistence type="predicted"/>